<organism evidence="2">
    <name type="scientific">Tetraodon nigroviridis</name>
    <name type="common">Spotted green pufferfish</name>
    <name type="synonym">Chelonodon nigroviridis</name>
    <dbReference type="NCBI Taxonomy" id="99883"/>
    <lineage>
        <taxon>Eukaryota</taxon>
        <taxon>Metazoa</taxon>
        <taxon>Chordata</taxon>
        <taxon>Craniata</taxon>
        <taxon>Vertebrata</taxon>
        <taxon>Euteleostomi</taxon>
        <taxon>Actinopterygii</taxon>
        <taxon>Neopterygii</taxon>
        <taxon>Teleostei</taxon>
        <taxon>Neoteleostei</taxon>
        <taxon>Acanthomorphata</taxon>
        <taxon>Eupercaria</taxon>
        <taxon>Tetraodontiformes</taxon>
        <taxon>Tetradontoidea</taxon>
        <taxon>Tetraodontidae</taxon>
        <taxon>Tetraodon</taxon>
    </lineage>
</organism>
<gene>
    <name evidence="2" type="ORF">GSTENG00020732001</name>
</gene>
<evidence type="ECO:0000256" key="1">
    <source>
        <dbReference type="SAM" id="SignalP"/>
    </source>
</evidence>
<reference evidence="2" key="2">
    <citation type="submission" date="2004-02" db="EMBL/GenBank/DDBJ databases">
        <authorList>
            <consortium name="Genoscope"/>
            <consortium name="Whitehead Institute Centre for Genome Research"/>
        </authorList>
    </citation>
    <scope>NUCLEOTIDE SEQUENCE</scope>
</reference>
<feature type="signal peptide" evidence="1">
    <location>
        <begin position="1"/>
        <end position="20"/>
    </location>
</feature>
<feature type="chain" id="PRO_5004243598" evidence="1">
    <location>
        <begin position="21"/>
        <end position="121"/>
    </location>
</feature>
<accession>Q4SBZ9</accession>
<dbReference type="EMBL" id="CAAE01014660">
    <property type="protein sequence ID" value="CAG01833.1"/>
    <property type="molecule type" value="Genomic_DNA"/>
</dbReference>
<dbReference type="KEGG" id="tng:GSTEN00020732G001"/>
<proteinExistence type="predicted"/>
<evidence type="ECO:0000313" key="2">
    <source>
        <dbReference type="EMBL" id="CAG01833.1"/>
    </source>
</evidence>
<comment type="caution">
    <text evidence="2">The sequence shown here is derived from an EMBL/GenBank/DDBJ whole genome shotgun (WGS) entry which is preliminary data.</text>
</comment>
<reference evidence="2" key="1">
    <citation type="journal article" date="2004" name="Nature">
        <title>Genome duplication in the teleost fish Tetraodon nigroviridis reveals the early vertebrate proto-karyotype.</title>
        <authorList>
            <person name="Jaillon O."/>
            <person name="Aury J.-M."/>
            <person name="Brunet F."/>
            <person name="Petit J.-L."/>
            <person name="Stange-Thomann N."/>
            <person name="Mauceli E."/>
            <person name="Bouneau L."/>
            <person name="Fischer C."/>
            <person name="Ozouf-Costaz C."/>
            <person name="Bernot A."/>
            <person name="Nicaud S."/>
            <person name="Jaffe D."/>
            <person name="Fisher S."/>
            <person name="Lutfalla G."/>
            <person name="Dossat C."/>
            <person name="Segurens B."/>
            <person name="Dasilva C."/>
            <person name="Salanoubat M."/>
            <person name="Levy M."/>
            <person name="Boudet N."/>
            <person name="Castellano S."/>
            <person name="Anthouard V."/>
            <person name="Jubin C."/>
            <person name="Castelli V."/>
            <person name="Katinka M."/>
            <person name="Vacherie B."/>
            <person name="Biemont C."/>
            <person name="Skalli Z."/>
            <person name="Cattolico L."/>
            <person name="Poulain J."/>
            <person name="De Berardinis V."/>
            <person name="Cruaud C."/>
            <person name="Duprat S."/>
            <person name="Brottier P."/>
            <person name="Coutanceau J.-P."/>
            <person name="Gouzy J."/>
            <person name="Parra G."/>
            <person name="Lardier G."/>
            <person name="Chapple C."/>
            <person name="McKernan K.J."/>
            <person name="McEwan P."/>
            <person name="Bosak S."/>
            <person name="Kellis M."/>
            <person name="Volff J.-N."/>
            <person name="Guigo R."/>
            <person name="Zody M.C."/>
            <person name="Mesirov J."/>
            <person name="Lindblad-Toh K."/>
            <person name="Birren B."/>
            <person name="Nusbaum C."/>
            <person name="Kahn D."/>
            <person name="Robinson-Rechavi M."/>
            <person name="Laudet V."/>
            <person name="Schachter V."/>
            <person name="Quetier F."/>
            <person name="Saurin W."/>
            <person name="Scarpelli C."/>
            <person name="Wincker P."/>
            <person name="Lander E.S."/>
            <person name="Weissenbach J."/>
            <person name="Roest Crollius H."/>
        </authorList>
    </citation>
    <scope>NUCLEOTIDE SEQUENCE [LARGE SCALE GENOMIC DNA]</scope>
</reference>
<protein>
    <submittedName>
        <fullName evidence="2">(spotted green pufferfish) hypothetical protein</fullName>
    </submittedName>
</protein>
<sequence>MDLIICVLGLLTLIAEGVRCQGVYEASSTESFIISLDQDPTFPTVMRRQMALPVLTHPISLPVFLLCLPASPCDSLGDQNACLCGTQSQACSFNWQTSNGSLFCACCYSAAASEEEPEMLL</sequence>
<name>Q4SBZ9_TETNG</name>
<dbReference type="AlphaFoldDB" id="Q4SBZ9"/>
<keyword evidence="1" id="KW-0732">Signal</keyword>